<proteinExistence type="predicted"/>
<comment type="caution">
    <text evidence="2">The sequence shown here is derived from an EMBL/GenBank/DDBJ whole genome shotgun (WGS) entry which is preliminary data.</text>
</comment>
<protein>
    <submittedName>
        <fullName evidence="2">Uncharacterized protein</fullName>
    </submittedName>
</protein>
<feature type="transmembrane region" description="Helical" evidence="1">
    <location>
        <begin position="140"/>
        <end position="168"/>
    </location>
</feature>
<gene>
    <name evidence="2" type="ORF">CVT25_000710</name>
</gene>
<dbReference type="EMBL" id="NHYD01003706">
    <property type="protein sequence ID" value="PPQ74317.1"/>
    <property type="molecule type" value="Genomic_DNA"/>
</dbReference>
<evidence type="ECO:0000313" key="3">
    <source>
        <dbReference type="Proteomes" id="UP000283269"/>
    </source>
</evidence>
<dbReference type="AlphaFoldDB" id="A0A409W705"/>
<keyword evidence="1" id="KW-0472">Membrane</keyword>
<feature type="non-terminal residue" evidence="2">
    <location>
        <position position="247"/>
    </location>
</feature>
<keyword evidence="1" id="KW-0812">Transmembrane</keyword>
<dbReference type="InParanoid" id="A0A409W705"/>
<feature type="transmembrane region" description="Helical" evidence="1">
    <location>
        <begin position="59"/>
        <end position="80"/>
    </location>
</feature>
<reference evidence="2 3" key="1">
    <citation type="journal article" date="2018" name="Evol. Lett.">
        <title>Horizontal gene cluster transfer increased hallucinogenic mushroom diversity.</title>
        <authorList>
            <person name="Reynolds H.T."/>
            <person name="Vijayakumar V."/>
            <person name="Gluck-Thaler E."/>
            <person name="Korotkin H.B."/>
            <person name="Matheny P.B."/>
            <person name="Slot J.C."/>
        </authorList>
    </citation>
    <scope>NUCLEOTIDE SEQUENCE [LARGE SCALE GENOMIC DNA]</scope>
    <source>
        <strain evidence="2 3">2631</strain>
    </source>
</reference>
<evidence type="ECO:0000256" key="1">
    <source>
        <dbReference type="SAM" id="Phobius"/>
    </source>
</evidence>
<evidence type="ECO:0000313" key="2">
    <source>
        <dbReference type="EMBL" id="PPQ74317.1"/>
    </source>
</evidence>
<dbReference type="Proteomes" id="UP000283269">
    <property type="component" value="Unassembled WGS sequence"/>
</dbReference>
<sequence length="247" mass="27966">MSVDDNFDYSPKIQQSVIGASLNLSMFLNFIMGIYTMMYIGTMYLYFSRKPANTHRCGILYSISMLYLLCMIVFVIQWYYLDFAIVINGDTKESIFNATIEGGPVWIFVFFQFFFYSVFIVSDELLIWQCYYVWDMSWRVISVPLALFFAEFCLLIAVSVTTALFSIIASAADATIADDIASAQVFMLFGTTVTTSSLIAYKIHTALQLTASHSKRSFSHVVVNVLEPAAVYALVVFIYAVLSPCYD</sequence>
<feature type="transmembrane region" description="Helical" evidence="1">
    <location>
        <begin position="26"/>
        <end position="47"/>
    </location>
</feature>
<feature type="transmembrane region" description="Helical" evidence="1">
    <location>
        <begin position="180"/>
        <end position="201"/>
    </location>
</feature>
<keyword evidence="3" id="KW-1185">Reference proteome</keyword>
<feature type="transmembrane region" description="Helical" evidence="1">
    <location>
        <begin position="105"/>
        <end position="128"/>
    </location>
</feature>
<keyword evidence="1" id="KW-1133">Transmembrane helix</keyword>
<accession>A0A409W705</accession>
<name>A0A409W705_PSICY</name>
<feature type="transmembrane region" description="Helical" evidence="1">
    <location>
        <begin position="221"/>
        <end position="242"/>
    </location>
</feature>
<organism evidence="2 3">
    <name type="scientific">Psilocybe cyanescens</name>
    <dbReference type="NCBI Taxonomy" id="93625"/>
    <lineage>
        <taxon>Eukaryota</taxon>
        <taxon>Fungi</taxon>
        <taxon>Dikarya</taxon>
        <taxon>Basidiomycota</taxon>
        <taxon>Agaricomycotina</taxon>
        <taxon>Agaricomycetes</taxon>
        <taxon>Agaricomycetidae</taxon>
        <taxon>Agaricales</taxon>
        <taxon>Agaricineae</taxon>
        <taxon>Strophariaceae</taxon>
        <taxon>Psilocybe</taxon>
    </lineage>
</organism>